<comment type="caution">
    <text evidence="2">The sequence shown here is derived from an EMBL/GenBank/DDBJ whole genome shotgun (WGS) entry which is preliminary data.</text>
</comment>
<evidence type="ECO:0000256" key="1">
    <source>
        <dbReference type="SAM" id="MobiDB-lite"/>
    </source>
</evidence>
<feature type="region of interest" description="Disordered" evidence="1">
    <location>
        <begin position="20"/>
        <end position="42"/>
    </location>
</feature>
<accession>A0A1F6BG23</accession>
<evidence type="ECO:0008006" key="4">
    <source>
        <dbReference type="Google" id="ProtNLM"/>
    </source>
</evidence>
<evidence type="ECO:0000313" key="2">
    <source>
        <dbReference type="EMBL" id="OGG35860.1"/>
    </source>
</evidence>
<dbReference type="Pfam" id="PF09903">
    <property type="entry name" value="DUF2130"/>
    <property type="match status" value="1"/>
</dbReference>
<evidence type="ECO:0000313" key="3">
    <source>
        <dbReference type="Proteomes" id="UP000176186"/>
    </source>
</evidence>
<feature type="non-terminal residue" evidence="2">
    <location>
        <position position="1"/>
    </location>
</feature>
<reference evidence="2 3" key="1">
    <citation type="journal article" date="2016" name="Nat. Commun.">
        <title>Thousands of microbial genomes shed light on interconnected biogeochemical processes in an aquifer system.</title>
        <authorList>
            <person name="Anantharaman K."/>
            <person name="Brown C.T."/>
            <person name="Hug L.A."/>
            <person name="Sharon I."/>
            <person name="Castelle C.J."/>
            <person name="Probst A.J."/>
            <person name="Thomas B.C."/>
            <person name="Singh A."/>
            <person name="Wilkins M.J."/>
            <person name="Karaoz U."/>
            <person name="Brodie E.L."/>
            <person name="Williams K.H."/>
            <person name="Hubbard S.S."/>
            <person name="Banfield J.F."/>
        </authorList>
    </citation>
    <scope>NUCLEOTIDE SEQUENCE [LARGE SCALE GENOMIC DNA]</scope>
</reference>
<dbReference type="Proteomes" id="UP000176186">
    <property type="component" value="Unassembled WGS sequence"/>
</dbReference>
<proteinExistence type="predicted"/>
<organism evidence="2 3">
    <name type="scientific">Candidatus Gottesmanbacteria bacterium RIFOXYB1_FULL_47_11</name>
    <dbReference type="NCBI Taxonomy" id="1798401"/>
    <lineage>
        <taxon>Bacteria</taxon>
        <taxon>Candidatus Gottesmaniibacteriota</taxon>
    </lineage>
</organism>
<name>A0A1F6BG23_9BACT</name>
<dbReference type="AlphaFoldDB" id="A0A1F6BG23"/>
<dbReference type="InterPro" id="IPR019219">
    <property type="entry name" value="DUF2130"/>
</dbReference>
<sequence>ALRKQKNLLDEEKRTFELEKQRQLDKEREAISKKAAEEQSEKDKYKFAELEKKLSDTTKALEDANRKATQGSQQLQGEVQELDLEHALHEAIPTDVIEPIGKGVLGADIRQTVKTQRGNTCGTILWESKRTKAWSDGWITKLKEDRLRDKANAAAIVSEVVPEEVKSGMGLKDGVWICSPKLVVPLALLLHKAIEDAARQKFVSDRRQTDAERIYAVVTSHEFVAQVESMMETYNEMLGQIERERVAFEKFWKLRESQVKHLKSGVSGIMGELQGAAGPAFPPVKSLELDGA</sequence>
<gene>
    <name evidence="2" type="ORF">A2363_04585</name>
</gene>
<dbReference type="EMBL" id="MFKE01000004">
    <property type="protein sequence ID" value="OGG35860.1"/>
    <property type="molecule type" value="Genomic_DNA"/>
</dbReference>
<protein>
    <recommendedName>
        <fullName evidence="4">DUF2130 domain-containing protein</fullName>
    </recommendedName>
</protein>